<dbReference type="Proteomes" id="UP000188613">
    <property type="component" value="Unassembled WGS sequence"/>
</dbReference>
<dbReference type="PROSITE" id="PS50847">
    <property type="entry name" value="GRAM_POS_ANCHORING"/>
    <property type="match status" value="1"/>
</dbReference>
<evidence type="ECO:0000259" key="10">
    <source>
        <dbReference type="PROSITE" id="PS50847"/>
    </source>
</evidence>
<comment type="caution">
    <text evidence="11">The sequence shown here is derived from an EMBL/GenBank/DDBJ whole genome shotgun (WGS) entry which is preliminary data.</text>
</comment>
<feature type="chain" id="PRO_5012346756" description="Gram-positive cocci surface proteins LPxTG domain-containing protein" evidence="9">
    <location>
        <begin position="24"/>
        <end position="484"/>
    </location>
</feature>
<feature type="signal peptide" evidence="9">
    <location>
        <begin position="1"/>
        <end position="23"/>
    </location>
</feature>
<comment type="similarity">
    <text evidence="2">Belongs to the serine-aspartate repeat-containing protein (SDr) family.</text>
</comment>
<organism evidence="11 12">
    <name type="scientific">Domibacillus epiphyticus</name>
    <dbReference type="NCBI Taxonomy" id="1714355"/>
    <lineage>
        <taxon>Bacteria</taxon>
        <taxon>Bacillati</taxon>
        <taxon>Bacillota</taxon>
        <taxon>Bacilli</taxon>
        <taxon>Bacillales</taxon>
        <taxon>Bacillaceae</taxon>
        <taxon>Domibacillus</taxon>
    </lineage>
</organism>
<dbReference type="EMBL" id="MSFI01000019">
    <property type="protein sequence ID" value="OMP66672.1"/>
    <property type="molecule type" value="Genomic_DNA"/>
</dbReference>
<reference evidence="11 12" key="1">
    <citation type="submission" date="2016-12" db="EMBL/GenBank/DDBJ databases">
        <title>Domibacillus sp. SAB 38T whole genome sequencing.</title>
        <authorList>
            <person name="Verma A."/>
            <person name="Ojha A.K."/>
            <person name="Krishnamurthi S."/>
        </authorList>
    </citation>
    <scope>NUCLEOTIDE SEQUENCE [LARGE SCALE GENOMIC DNA]</scope>
    <source>
        <strain evidence="11 12">SAB 38</strain>
    </source>
</reference>
<dbReference type="NCBIfam" id="TIGR01167">
    <property type="entry name" value="LPXTG_anchor"/>
    <property type="match status" value="1"/>
</dbReference>
<keyword evidence="12" id="KW-1185">Reference proteome</keyword>
<sequence length="484" mass="51176">MKKAAMSIIAVLFVFGLFQPVQAAGETGFYDKVKVTHADGGTDQPFVKNEKLIIELGWSYKGSPPDAFTLPDVFKVSEDIQKTLTTKDGTNAGAVKVDKKTRTVNVSLSHTDSLEAGTSGSIFIPVLFNETKVKAAGSYGAAFTIGQAPPVDVKVTVVNAAGTGSMKIAAIDASTKAKMTGSVFTVVNEEGKVVASLTTNSAGEAIASNLAYGTYTVTQTAAPTGYAVPVDPWKIDINAAVVTKEVGHTKLTGLTGSLAITVVEKGTTTPIKGVEFELKSDNGLFVKTVVTDAKGKAVLTGLEYGKYTLTQTKTAEEYLVPNETWDIAIGRQTAVEKKVENQLINEYGTLSIKKTDEKSGADLKGAELSLYHYAGDQKLVAKVVTDGKGIAVFKNLVPGRYIIEETKAPDGYTRSNEKTVVTIQSGETVNLALKNTKSSPAGTTPKTKSGTLPRTGDESSMLYMFGGMIFAAGGFLLMKKRKSA</sequence>
<feature type="compositionally biased region" description="Polar residues" evidence="7">
    <location>
        <begin position="435"/>
        <end position="452"/>
    </location>
</feature>
<accession>A0A1V2A725</accession>
<keyword evidence="8" id="KW-1133">Transmembrane helix</keyword>
<feature type="domain" description="Gram-positive cocci surface proteins LPxTG" evidence="10">
    <location>
        <begin position="452"/>
        <end position="484"/>
    </location>
</feature>
<evidence type="ECO:0000256" key="6">
    <source>
        <dbReference type="ARBA" id="ARBA00023088"/>
    </source>
</evidence>
<proteinExistence type="inferred from homology"/>
<evidence type="ECO:0000256" key="2">
    <source>
        <dbReference type="ARBA" id="ARBA00007257"/>
    </source>
</evidence>
<gene>
    <name evidence="11" type="ORF">BTO28_11570</name>
</gene>
<name>A0A1V2A725_9BACI</name>
<dbReference type="STRING" id="1714355.BTO28_11570"/>
<dbReference type="PANTHER" id="PTHR36108">
    <property type="entry name" value="COLOSSIN-B-RELATED"/>
    <property type="match status" value="1"/>
</dbReference>
<dbReference type="SUPFAM" id="SSF49401">
    <property type="entry name" value="Bacterial adhesins"/>
    <property type="match status" value="1"/>
</dbReference>
<evidence type="ECO:0000256" key="5">
    <source>
        <dbReference type="ARBA" id="ARBA00022729"/>
    </source>
</evidence>
<dbReference type="InterPro" id="IPR013783">
    <property type="entry name" value="Ig-like_fold"/>
</dbReference>
<keyword evidence="5 9" id="KW-0732">Signal</keyword>
<dbReference type="RefSeq" id="WP_076766401.1">
    <property type="nucleotide sequence ID" value="NZ_MSFI01000019.1"/>
</dbReference>
<dbReference type="Pfam" id="PF17802">
    <property type="entry name" value="SpaA"/>
    <property type="match status" value="3"/>
</dbReference>
<dbReference type="AlphaFoldDB" id="A0A1V2A725"/>
<keyword evidence="3" id="KW-0134">Cell wall</keyword>
<dbReference type="InterPro" id="IPR041033">
    <property type="entry name" value="SpaA_PFL_dom_1"/>
</dbReference>
<protein>
    <recommendedName>
        <fullName evidence="10">Gram-positive cocci surface proteins LPxTG domain-containing protein</fullName>
    </recommendedName>
</protein>
<comment type="subcellular location">
    <subcellularLocation>
        <location evidence="1">Secreted</location>
        <location evidence="1">Cell wall</location>
        <topology evidence="1">Peptidoglycan-anchor</topology>
    </subcellularLocation>
</comment>
<keyword evidence="8" id="KW-0812">Transmembrane</keyword>
<feature type="transmembrane region" description="Helical" evidence="8">
    <location>
        <begin position="461"/>
        <end position="478"/>
    </location>
</feature>
<dbReference type="InterPro" id="IPR008966">
    <property type="entry name" value="Adhesion_dom_sf"/>
</dbReference>
<dbReference type="PANTHER" id="PTHR36108:SF13">
    <property type="entry name" value="COLOSSIN-B-RELATED"/>
    <property type="match status" value="1"/>
</dbReference>
<keyword evidence="8" id="KW-0472">Membrane</keyword>
<dbReference type="OrthoDB" id="2056845at2"/>
<evidence type="ECO:0000313" key="12">
    <source>
        <dbReference type="Proteomes" id="UP000188613"/>
    </source>
</evidence>
<keyword evidence="4" id="KW-0964">Secreted</keyword>
<evidence type="ECO:0000313" key="11">
    <source>
        <dbReference type="EMBL" id="OMP66672.1"/>
    </source>
</evidence>
<evidence type="ECO:0000256" key="4">
    <source>
        <dbReference type="ARBA" id="ARBA00022525"/>
    </source>
</evidence>
<feature type="region of interest" description="Disordered" evidence="7">
    <location>
        <begin position="435"/>
        <end position="455"/>
    </location>
</feature>
<evidence type="ECO:0000256" key="9">
    <source>
        <dbReference type="SAM" id="SignalP"/>
    </source>
</evidence>
<dbReference type="Pfam" id="PF00746">
    <property type="entry name" value="Gram_pos_anchor"/>
    <property type="match status" value="1"/>
</dbReference>
<dbReference type="SUPFAM" id="SSF49478">
    <property type="entry name" value="Cna protein B-type domain"/>
    <property type="match status" value="3"/>
</dbReference>
<evidence type="ECO:0000256" key="7">
    <source>
        <dbReference type="SAM" id="MobiDB-lite"/>
    </source>
</evidence>
<evidence type="ECO:0000256" key="8">
    <source>
        <dbReference type="SAM" id="Phobius"/>
    </source>
</evidence>
<dbReference type="Gene3D" id="2.60.40.10">
    <property type="entry name" value="Immunoglobulins"/>
    <property type="match status" value="3"/>
</dbReference>
<evidence type="ECO:0000256" key="1">
    <source>
        <dbReference type="ARBA" id="ARBA00004168"/>
    </source>
</evidence>
<keyword evidence="6" id="KW-0572">Peptidoglycan-anchor</keyword>
<dbReference type="InterPro" id="IPR019931">
    <property type="entry name" value="LPXTG_anchor"/>
</dbReference>
<evidence type="ECO:0000256" key="3">
    <source>
        <dbReference type="ARBA" id="ARBA00022512"/>
    </source>
</evidence>